<comment type="caution">
    <text evidence="5">The sequence shown here is derived from an EMBL/GenBank/DDBJ whole genome shotgun (WGS) entry which is preliminary data.</text>
</comment>
<dbReference type="InterPro" id="IPR017853">
    <property type="entry name" value="GH"/>
</dbReference>
<dbReference type="InterPro" id="IPR006047">
    <property type="entry name" value="GH13_cat_dom"/>
</dbReference>
<feature type="binding site" evidence="3">
    <location>
        <position position="148"/>
    </location>
    <ligand>
        <name>substrate</name>
    </ligand>
</feature>
<feature type="binding site" evidence="3">
    <location>
        <begin position="241"/>
        <end position="243"/>
    </location>
    <ligand>
        <name>substrate</name>
    </ligand>
</feature>
<evidence type="ECO:0000313" key="6">
    <source>
        <dbReference type="Proteomes" id="UP000191980"/>
    </source>
</evidence>
<dbReference type="RefSeq" id="WP_080522048.1">
    <property type="nucleotide sequence ID" value="NZ_LPUF01000001.1"/>
</dbReference>
<dbReference type="InterPro" id="IPR033746">
    <property type="entry name" value="GGa_phosphorylase"/>
</dbReference>
<organism evidence="5 6">
    <name type="scientific">Methyloprofundus sedimenti</name>
    <dbReference type="NCBI Taxonomy" id="1420851"/>
    <lineage>
        <taxon>Bacteria</taxon>
        <taxon>Pseudomonadati</taxon>
        <taxon>Pseudomonadota</taxon>
        <taxon>Gammaproteobacteria</taxon>
        <taxon>Methylococcales</taxon>
        <taxon>Methylococcaceae</taxon>
        <taxon>Methyloprofundus</taxon>
    </lineage>
</organism>
<keyword evidence="1" id="KW-0328">Glycosyltransferase</keyword>
<feature type="binding site" evidence="3">
    <location>
        <position position="457"/>
    </location>
    <ligand>
        <name>substrate</name>
    </ligand>
</feature>
<dbReference type="PIRSF" id="PIRSF003059">
    <property type="entry name" value="Sucrose_phosphorylase"/>
    <property type="match status" value="1"/>
</dbReference>
<dbReference type="CDD" id="cd11356">
    <property type="entry name" value="AmyAc_Sucrose_phosphorylase-like_1"/>
    <property type="match status" value="1"/>
</dbReference>
<protein>
    <submittedName>
        <fullName evidence="5">Alpha-amylase</fullName>
    </submittedName>
</protein>
<dbReference type="InterPro" id="IPR045857">
    <property type="entry name" value="O16G_dom_2"/>
</dbReference>
<dbReference type="GO" id="GO:0005975">
    <property type="term" value="P:carbohydrate metabolic process"/>
    <property type="evidence" value="ECO:0007669"/>
    <property type="project" value="InterPro"/>
</dbReference>
<dbReference type="Gene3D" id="3.90.400.10">
    <property type="entry name" value="Oligo-1,6-glucosidase, Domain 2"/>
    <property type="match status" value="1"/>
</dbReference>
<dbReference type="Gene3D" id="2.60.40.1180">
    <property type="entry name" value="Golgi alpha-mannosidase II"/>
    <property type="match status" value="1"/>
</dbReference>
<accession>A0A1V8M7E2</accession>
<dbReference type="GO" id="GO:0016757">
    <property type="term" value="F:glycosyltransferase activity"/>
    <property type="evidence" value="ECO:0007669"/>
    <property type="project" value="UniProtKB-KW"/>
</dbReference>
<feature type="domain" description="Glycosyl hydrolase family 13 catalytic" evidence="4">
    <location>
        <begin position="63"/>
        <end position="494"/>
    </location>
</feature>
<proteinExistence type="predicted"/>
<evidence type="ECO:0000256" key="2">
    <source>
        <dbReference type="ARBA" id="ARBA00022679"/>
    </source>
</evidence>
<name>A0A1V8M7E2_9GAMM</name>
<sequence length="586" mass="67331">MSKIKSEQNELPHWFTQKAESRLHLLYGEHLVEQLMERLISRLKIEQAKNPETHTGNLWSEKDIILITYGDSIQQANERPLQTLYEFLSLHLRGSINSVHILPYFPYSSDDGFSVIDYKTVNPALGDWSDIERIDKDFCLMTDLVINHVSRDNLWFIQYLSKQQPGSDYFIEKPEETDTSMVVRPRSTPVLMPVRTLDGVKHVWATFGEDQIDVNFANPDVLFEFIDILLLYISKGSRFIRLDAVAFLWKKSGTRCINLRETHEVVKLLRDIVDVIAPGTILITETNVPNGENISYFGNSDEAHMVYQFTLPPLLLHALHHGNSHYLSKWTKDTPRSPKNCTYLNFLASHDGIGLRPAEGILPQQEVQTLVDAMHEYNGYVSMRTDQFGKESPYEINIALFDALKGTNQGLDNYQASRFICAHAIMIALQGIPALYIHSLTATMNDHHGVEQSGRTRSINRRKWQYDELLELLNNPELPHADIFHELKRLLNIRSKQAAFHPNADQETLSLNDKVFAFWRTSLDQHQRILVISNISNETQTIPLPAHPTIADSGVWRDLIERTALSKSTQEIKLYPYQCTWLEALD</sequence>
<dbReference type="SMART" id="SM00642">
    <property type="entry name" value="Aamy"/>
    <property type="match status" value="1"/>
</dbReference>
<gene>
    <name evidence="5" type="ORF">AU255_06050</name>
</gene>
<reference evidence="5 6" key="1">
    <citation type="submission" date="2015-12" db="EMBL/GenBank/DDBJ databases">
        <authorList>
            <person name="Shamseldin A."/>
            <person name="Moawad H."/>
            <person name="Abd El-Rahim W.M."/>
            <person name="Sadowsky M.J."/>
        </authorList>
    </citation>
    <scope>NUCLEOTIDE SEQUENCE [LARGE SCALE GENOMIC DNA]</scope>
    <source>
        <strain evidence="5 6">WF1</strain>
    </source>
</reference>
<evidence type="ECO:0000256" key="1">
    <source>
        <dbReference type="ARBA" id="ARBA00022676"/>
    </source>
</evidence>
<dbReference type="STRING" id="1420851.AU255_06050"/>
<dbReference type="AlphaFoldDB" id="A0A1V8M7E2"/>
<dbReference type="SUPFAM" id="SSF51445">
    <property type="entry name" value="(Trans)glycosidases"/>
    <property type="match status" value="1"/>
</dbReference>
<keyword evidence="6" id="KW-1185">Reference proteome</keyword>
<dbReference type="OrthoDB" id="9805159at2"/>
<keyword evidence="2" id="KW-0808">Transferase</keyword>
<feature type="binding site" evidence="3">
    <location>
        <position position="110"/>
    </location>
    <ligand>
        <name>substrate</name>
    </ligand>
</feature>
<dbReference type="InterPro" id="IPR013780">
    <property type="entry name" value="Glyco_hydro_b"/>
</dbReference>
<evidence type="ECO:0000259" key="4">
    <source>
        <dbReference type="SMART" id="SM00642"/>
    </source>
</evidence>
<evidence type="ECO:0000256" key="3">
    <source>
        <dbReference type="PIRSR" id="PIRSR003059-2"/>
    </source>
</evidence>
<evidence type="ECO:0000313" key="5">
    <source>
        <dbReference type="EMBL" id="OQK17438.1"/>
    </source>
</evidence>
<dbReference type="InterPro" id="IPR016377">
    <property type="entry name" value="Sucrose_GGa_phosphorylase-rel"/>
</dbReference>
<dbReference type="Proteomes" id="UP000191980">
    <property type="component" value="Unassembled WGS sequence"/>
</dbReference>
<dbReference type="EMBL" id="LPUF01000001">
    <property type="protein sequence ID" value="OQK17438.1"/>
    <property type="molecule type" value="Genomic_DNA"/>
</dbReference>
<dbReference type="PANTHER" id="PTHR38784:SF1">
    <property type="entry name" value="SUCROSE PHOSPHORYLASE"/>
    <property type="match status" value="1"/>
</dbReference>
<dbReference type="Pfam" id="PF00128">
    <property type="entry name" value="Alpha-amylase"/>
    <property type="match status" value="1"/>
</dbReference>
<dbReference type="PANTHER" id="PTHR38784">
    <property type="entry name" value="SUCROSE PHOSPHORYLASE"/>
    <property type="match status" value="1"/>
</dbReference>
<dbReference type="Gene3D" id="3.20.20.80">
    <property type="entry name" value="Glycosidases"/>
    <property type="match status" value="1"/>
</dbReference>
<feature type="binding site" evidence="3">
    <location>
        <begin position="350"/>
        <end position="351"/>
    </location>
    <ligand>
        <name>substrate</name>
    </ligand>
</feature>